<dbReference type="RefSeq" id="WP_208289971.1">
    <property type="nucleotide sequence ID" value="NZ_CP074404.1"/>
</dbReference>
<accession>A0ABS3SL38</accession>
<organism evidence="2 3">
    <name type="scientific">Cellulomonas fengjieae</name>
    <dbReference type="NCBI Taxonomy" id="2819978"/>
    <lineage>
        <taxon>Bacteria</taxon>
        <taxon>Bacillati</taxon>
        <taxon>Actinomycetota</taxon>
        <taxon>Actinomycetes</taxon>
        <taxon>Micrococcales</taxon>
        <taxon>Cellulomonadaceae</taxon>
        <taxon>Cellulomonas</taxon>
    </lineage>
</organism>
<keyword evidence="1" id="KW-0812">Transmembrane</keyword>
<reference evidence="2 3" key="1">
    <citation type="submission" date="2021-03" db="EMBL/GenBank/DDBJ databases">
        <title>novel species in genus Cellulomonas.</title>
        <authorList>
            <person name="Zhang G."/>
        </authorList>
    </citation>
    <scope>NUCLEOTIDE SEQUENCE [LARGE SCALE GENOMIC DNA]</scope>
    <source>
        <strain evidence="3">zg-ZUI188</strain>
    </source>
</reference>
<protein>
    <submittedName>
        <fullName evidence="2">DUF389 domain-containing protein</fullName>
    </submittedName>
</protein>
<comment type="caution">
    <text evidence="2">The sequence shown here is derived from an EMBL/GenBank/DDBJ whole genome shotgun (WGS) entry which is preliminary data.</text>
</comment>
<dbReference type="Proteomes" id="UP000678317">
    <property type="component" value="Unassembled WGS sequence"/>
</dbReference>
<proteinExistence type="predicted"/>
<sequence>MIIAPLSTPIMGLALGLAKCPYRATLYSAGVVLLGVTLVVAVGPVFSIVVPTSFGLLSNEQIASRVEGGANGSSPTCAFAFRRRRVWPWRSSLRLRVSELHG</sequence>
<keyword evidence="3" id="KW-1185">Reference proteome</keyword>
<gene>
    <name evidence="2" type="ORF">J4035_13655</name>
</gene>
<dbReference type="EMBL" id="JAGFBM010000007">
    <property type="protein sequence ID" value="MBO3085686.1"/>
    <property type="molecule type" value="Genomic_DNA"/>
</dbReference>
<name>A0ABS3SL38_9CELL</name>
<dbReference type="Pfam" id="PF04087">
    <property type="entry name" value="DUF389"/>
    <property type="match status" value="1"/>
</dbReference>
<evidence type="ECO:0000313" key="3">
    <source>
        <dbReference type="Proteomes" id="UP000678317"/>
    </source>
</evidence>
<keyword evidence="1" id="KW-1133">Transmembrane helix</keyword>
<dbReference type="InterPro" id="IPR005240">
    <property type="entry name" value="DUF389"/>
</dbReference>
<evidence type="ECO:0000256" key="1">
    <source>
        <dbReference type="SAM" id="Phobius"/>
    </source>
</evidence>
<evidence type="ECO:0000313" key="2">
    <source>
        <dbReference type="EMBL" id="MBO3085686.1"/>
    </source>
</evidence>
<keyword evidence="1" id="KW-0472">Membrane</keyword>
<feature type="transmembrane region" description="Helical" evidence="1">
    <location>
        <begin position="28"/>
        <end position="50"/>
    </location>
</feature>